<keyword evidence="2" id="KW-1185">Reference proteome</keyword>
<organism evidence="1 2">
    <name type="scientific">Lecanicillium saksenae</name>
    <dbReference type="NCBI Taxonomy" id="468837"/>
    <lineage>
        <taxon>Eukaryota</taxon>
        <taxon>Fungi</taxon>
        <taxon>Dikarya</taxon>
        <taxon>Ascomycota</taxon>
        <taxon>Pezizomycotina</taxon>
        <taxon>Sordariomycetes</taxon>
        <taxon>Hypocreomycetidae</taxon>
        <taxon>Hypocreales</taxon>
        <taxon>Cordycipitaceae</taxon>
        <taxon>Lecanicillium</taxon>
    </lineage>
</organism>
<name>A0ACC1QID2_9HYPO</name>
<dbReference type="Proteomes" id="UP001148737">
    <property type="component" value="Unassembled WGS sequence"/>
</dbReference>
<sequence length="175" mass="20435">MLEDAHPGVFTKTVSHTTRRPRPNEIEGKNYFYIAESEFKTLILQDAFAEYTQFSGNYYGTSKATISRQMEKSLVVILEIDIEGVKQMRQKSVIDARFIFIKPPSFEELGTRLQKRSTETEQSIKRRMQQAEAELQQAENAGLYDRIIVNEELAKAFKELTEFVYEWVSEEIENY</sequence>
<gene>
    <name evidence="1" type="ORF">NLG97_g9257</name>
</gene>
<proteinExistence type="predicted"/>
<reference evidence="1" key="1">
    <citation type="submission" date="2022-07" db="EMBL/GenBank/DDBJ databases">
        <title>Genome Sequence of Lecanicillium saksenae.</title>
        <authorList>
            <person name="Buettner E."/>
        </authorList>
    </citation>
    <scope>NUCLEOTIDE SEQUENCE</scope>
    <source>
        <strain evidence="1">VT-O1</strain>
    </source>
</reference>
<evidence type="ECO:0000313" key="2">
    <source>
        <dbReference type="Proteomes" id="UP001148737"/>
    </source>
</evidence>
<accession>A0ACC1QID2</accession>
<comment type="caution">
    <text evidence="1">The sequence shown here is derived from an EMBL/GenBank/DDBJ whole genome shotgun (WGS) entry which is preliminary data.</text>
</comment>
<evidence type="ECO:0000313" key="1">
    <source>
        <dbReference type="EMBL" id="KAJ3476040.1"/>
    </source>
</evidence>
<dbReference type="EMBL" id="JANAKD010001858">
    <property type="protein sequence ID" value="KAJ3476040.1"/>
    <property type="molecule type" value="Genomic_DNA"/>
</dbReference>
<protein>
    <submittedName>
        <fullName evidence="1">Uncharacterized protein</fullName>
    </submittedName>
</protein>